<keyword evidence="3 6" id="KW-1133">Transmembrane helix</keyword>
<dbReference type="EMBL" id="JAEPRC010000038">
    <property type="protein sequence ID" value="KAG2213311.1"/>
    <property type="molecule type" value="Genomic_DNA"/>
</dbReference>
<name>A0A8H7RLF5_9FUNG</name>
<dbReference type="InterPro" id="IPR051694">
    <property type="entry name" value="Immunoregulatory_rcpt-like"/>
</dbReference>
<accession>A0A8H7RLF5</accession>
<evidence type="ECO:0000256" key="6">
    <source>
        <dbReference type="SAM" id="Phobius"/>
    </source>
</evidence>
<evidence type="ECO:0000256" key="2">
    <source>
        <dbReference type="ARBA" id="ARBA00022692"/>
    </source>
</evidence>
<dbReference type="AlphaFoldDB" id="A0A8H7RLF5"/>
<keyword evidence="8" id="KW-1185">Reference proteome</keyword>
<evidence type="ECO:0000256" key="4">
    <source>
        <dbReference type="ARBA" id="ARBA00023136"/>
    </source>
</evidence>
<dbReference type="GO" id="GO:0016020">
    <property type="term" value="C:membrane"/>
    <property type="evidence" value="ECO:0007669"/>
    <property type="project" value="UniProtKB-SubCell"/>
</dbReference>
<sequence length="313" mass="33100">MTINNLAVKSSIGIQSSLMNLVLLPPTKTVSNLIPTQHVKRQAQETSIVHITITAAGTVVYTQTATSYSYVASYSTVTGTDSTSYPTNNDTNNNNNSNNNNQSGEGGKEGGGGGGGEVNKNAIIGGVIGGVAFIALIGLAFLLMRRSQKRKREQQKNDLIDDDDDSYYRGHQRHASTTMEGGVGAGVTGMTSLPPTPRHLVAPLNHLGEREGDGRESKYYQDEGGYYDDVVTAPYPQQAFYSGNNSVSASDSLPSTAVEPYAAAAAAAAAGGGGGVFRQVPNEVGYSPVNEERHVPHLKDNITTTIEPPHTRD</sequence>
<evidence type="ECO:0000313" key="7">
    <source>
        <dbReference type="EMBL" id="KAG2213311.1"/>
    </source>
</evidence>
<evidence type="ECO:0000256" key="5">
    <source>
        <dbReference type="SAM" id="MobiDB-lite"/>
    </source>
</evidence>
<evidence type="ECO:0000313" key="8">
    <source>
        <dbReference type="Proteomes" id="UP000650833"/>
    </source>
</evidence>
<dbReference type="OrthoDB" id="2289488at2759"/>
<feature type="region of interest" description="Disordered" evidence="5">
    <location>
        <begin position="290"/>
        <end position="313"/>
    </location>
</feature>
<protein>
    <recommendedName>
        <fullName evidence="9">Mid2 domain-containing protein</fullName>
    </recommendedName>
</protein>
<feature type="region of interest" description="Disordered" evidence="5">
    <location>
        <begin position="174"/>
        <end position="196"/>
    </location>
</feature>
<dbReference type="GO" id="GO:0071944">
    <property type="term" value="C:cell periphery"/>
    <property type="evidence" value="ECO:0007669"/>
    <property type="project" value="UniProtKB-ARBA"/>
</dbReference>
<organism evidence="7 8">
    <name type="scientific">Mucor plumbeus</name>
    <dbReference type="NCBI Taxonomy" id="97098"/>
    <lineage>
        <taxon>Eukaryota</taxon>
        <taxon>Fungi</taxon>
        <taxon>Fungi incertae sedis</taxon>
        <taxon>Mucoromycota</taxon>
        <taxon>Mucoromycotina</taxon>
        <taxon>Mucoromycetes</taxon>
        <taxon>Mucorales</taxon>
        <taxon>Mucorineae</taxon>
        <taxon>Mucoraceae</taxon>
        <taxon>Mucor</taxon>
    </lineage>
</organism>
<evidence type="ECO:0008006" key="9">
    <source>
        <dbReference type="Google" id="ProtNLM"/>
    </source>
</evidence>
<comment type="caution">
    <text evidence="7">The sequence shown here is derived from an EMBL/GenBank/DDBJ whole genome shotgun (WGS) entry which is preliminary data.</text>
</comment>
<proteinExistence type="predicted"/>
<keyword evidence="2 6" id="KW-0812">Transmembrane</keyword>
<reference evidence="7" key="1">
    <citation type="submission" date="2020-12" db="EMBL/GenBank/DDBJ databases">
        <title>Metabolic potential, ecology and presence of endohyphal bacteria is reflected in genomic diversity of Mucoromycotina.</title>
        <authorList>
            <person name="Muszewska A."/>
            <person name="Okrasinska A."/>
            <person name="Steczkiewicz K."/>
            <person name="Drgas O."/>
            <person name="Orlowska M."/>
            <person name="Perlinska-Lenart U."/>
            <person name="Aleksandrzak-Piekarczyk T."/>
            <person name="Szatraj K."/>
            <person name="Zielenkiewicz U."/>
            <person name="Pilsyk S."/>
            <person name="Malc E."/>
            <person name="Mieczkowski P."/>
            <person name="Kruszewska J.S."/>
            <person name="Biernat P."/>
            <person name="Pawlowska J."/>
        </authorList>
    </citation>
    <scope>NUCLEOTIDE SEQUENCE</scope>
    <source>
        <strain evidence="7">CBS 226.32</strain>
    </source>
</reference>
<feature type="transmembrane region" description="Helical" evidence="6">
    <location>
        <begin position="122"/>
        <end position="144"/>
    </location>
</feature>
<feature type="compositionally biased region" description="Basic and acidic residues" evidence="5">
    <location>
        <begin position="290"/>
        <end position="300"/>
    </location>
</feature>
<feature type="region of interest" description="Disordered" evidence="5">
    <location>
        <begin position="79"/>
        <end position="113"/>
    </location>
</feature>
<dbReference type="Proteomes" id="UP000650833">
    <property type="component" value="Unassembled WGS sequence"/>
</dbReference>
<dbReference type="PANTHER" id="PTHR15549">
    <property type="entry name" value="PAIRED IMMUNOGLOBULIN-LIKE TYPE 2 RECEPTOR"/>
    <property type="match status" value="1"/>
</dbReference>
<comment type="subcellular location">
    <subcellularLocation>
        <location evidence="1">Membrane</location>
        <topology evidence="1">Single-pass membrane protein</topology>
    </subcellularLocation>
</comment>
<gene>
    <name evidence="7" type="ORF">INT46_007524</name>
</gene>
<dbReference type="CDD" id="cd12087">
    <property type="entry name" value="TM_EGFR-like"/>
    <property type="match status" value="1"/>
</dbReference>
<evidence type="ECO:0000256" key="3">
    <source>
        <dbReference type="ARBA" id="ARBA00022989"/>
    </source>
</evidence>
<evidence type="ECO:0000256" key="1">
    <source>
        <dbReference type="ARBA" id="ARBA00004167"/>
    </source>
</evidence>
<keyword evidence="4 6" id="KW-0472">Membrane</keyword>
<feature type="compositionally biased region" description="Low complexity" evidence="5">
    <location>
        <begin position="88"/>
        <end position="103"/>
    </location>
</feature>